<dbReference type="InterPro" id="IPR017438">
    <property type="entry name" value="ATP-NAD_kinase_N"/>
</dbReference>
<dbReference type="RefSeq" id="WP_344873528.1">
    <property type="nucleotide sequence ID" value="NZ_BAAAZP010000015.1"/>
</dbReference>
<dbReference type="Gene3D" id="2.60.200.40">
    <property type="match status" value="1"/>
</dbReference>
<dbReference type="InterPro" id="IPR045540">
    <property type="entry name" value="YegS/DAGK_C"/>
</dbReference>
<comment type="similarity">
    <text evidence="2">Belongs to the diacylglycerol/lipid kinase family.</text>
</comment>
<dbReference type="SUPFAM" id="SSF111331">
    <property type="entry name" value="NAD kinase/diacylglycerol kinase-like"/>
    <property type="match status" value="1"/>
</dbReference>
<gene>
    <name evidence="14" type="ORF">GCM10022224_010610</name>
</gene>
<evidence type="ECO:0000313" key="15">
    <source>
        <dbReference type="Proteomes" id="UP001500902"/>
    </source>
</evidence>
<keyword evidence="15" id="KW-1185">Reference proteome</keyword>
<organism evidence="14 15">
    <name type="scientific">Nonomuraea antimicrobica</name>
    <dbReference type="NCBI Taxonomy" id="561173"/>
    <lineage>
        <taxon>Bacteria</taxon>
        <taxon>Bacillati</taxon>
        <taxon>Actinomycetota</taxon>
        <taxon>Actinomycetes</taxon>
        <taxon>Streptosporangiales</taxon>
        <taxon>Streptosporangiaceae</taxon>
        <taxon>Nonomuraea</taxon>
    </lineage>
</organism>
<dbReference type="InterPro" id="IPR050187">
    <property type="entry name" value="Lipid_Phosphate_FormReg"/>
</dbReference>
<reference evidence="15" key="1">
    <citation type="journal article" date="2019" name="Int. J. Syst. Evol. Microbiol.">
        <title>The Global Catalogue of Microorganisms (GCM) 10K type strain sequencing project: providing services to taxonomists for standard genome sequencing and annotation.</title>
        <authorList>
            <consortium name="The Broad Institute Genomics Platform"/>
            <consortium name="The Broad Institute Genome Sequencing Center for Infectious Disease"/>
            <person name="Wu L."/>
            <person name="Ma J."/>
        </authorList>
    </citation>
    <scope>NUCLEOTIDE SEQUENCE [LARGE SCALE GENOMIC DNA]</scope>
    <source>
        <strain evidence="15">JCM 16904</strain>
    </source>
</reference>
<dbReference type="PROSITE" id="PS50146">
    <property type="entry name" value="DAGK"/>
    <property type="match status" value="1"/>
</dbReference>
<dbReference type="SMART" id="SM00046">
    <property type="entry name" value="DAGKc"/>
    <property type="match status" value="1"/>
</dbReference>
<keyword evidence="3" id="KW-0444">Lipid biosynthesis</keyword>
<protein>
    <submittedName>
        <fullName evidence="14">Diacylglycerol kinase family protein</fullName>
    </submittedName>
</protein>
<keyword evidence="7 14" id="KW-0418">Kinase</keyword>
<dbReference type="EMBL" id="BAAAZP010000015">
    <property type="protein sequence ID" value="GAA3649731.1"/>
    <property type="molecule type" value="Genomic_DNA"/>
</dbReference>
<keyword evidence="4" id="KW-0808">Transferase</keyword>
<dbReference type="InterPro" id="IPR005218">
    <property type="entry name" value="Diacylglycerol/lipid_kinase"/>
</dbReference>
<evidence type="ECO:0000256" key="1">
    <source>
        <dbReference type="ARBA" id="ARBA00001946"/>
    </source>
</evidence>
<keyword evidence="11" id="KW-0594">Phospholipid biosynthesis</keyword>
<evidence type="ECO:0000256" key="8">
    <source>
        <dbReference type="ARBA" id="ARBA00022840"/>
    </source>
</evidence>
<evidence type="ECO:0000259" key="13">
    <source>
        <dbReference type="PROSITE" id="PS50146"/>
    </source>
</evidence>
<dbReference type="PANTHER" id="PTHR12358:SF106">
    <property type="entry name" value="LIPID KINASE YEGS"/>
    <property type="match status" value="1"/>
</dbReference>
<dbReference type="PANTHER" id="PTHR12358">
    <property type="entry name" value="SPHINGOSINE KINASE"/>
    <property type="match status" value="1"/>
</dbReference>
<dbReference type="Pfam" id="PF00781">
    <property type="entry name" value="DAGK_cat"/>
    <property type="match status" value="1"/>
</dbReference>
<evidence type="ECO:0000256" key="2">
    <source>
        <dbReference type="ARBA" id="ARBA00005983"/>
    </source>
</evidence>
<keyword evidence="5" id="KW-0479">Metal-binding</keyword>
<dbReference type="InterPro" id="IPR001206">
    <property type="entry name" value="Diacylglycerol_kinase_cat_dom"/>
</dbReference>
<evidence type="ECO:0000313" key="14">
    <source>
        <dbReference type="EMBL" id="GAA3649731.1"/>
    </source>
</evidence>
<keyword evidence="10" id="KW-0443">Lipid metabolism</keyword>
<keyword evidence="8" id="KW-0067">ATP-binding</keyword>
<evidence type="ECO:0000256" key="3">
    <source>
        <dbReference type="ARBA" id="ARBA00022516"/>
    </source>
</evidence>
<name>A0ABP7B6S3_9ACTN</name>
<feature type="domain" description="DAGKc" evidence="13">
    <location>
        <begin position="1"/>
        <end position="130"/>
    </location>
</feature>
<dbReference type="InterPro" id="IPR016064">
    <property type="entry name" value="NAD/diacylglycerol_kinase_sf"/>
</dbReference>
<dbReference type="Pfam" id="PF19279">
    <property type="entry name" value="YegS_C"/>
    <property type="match status" value="1"/>
</dbReference>
<evidence type="ECO:0000256" key="10">
    <source>
        <dbReference type="ARBA" id="ARBA00023098"/>
    </source>
</evidence>
<sequence>MSPHIVLLVNPAARGGRTLRLLEPVARRLRAGGAELSVIVGDDAADALARACTAVSERPDALVAFGGDGLVHLAVQAVAGTDVPLGIIPAGTGNDIATELGLPRKDVMAAARTVLRMKTRLVDAAHIEAGVKAGASAGTAAGASAGTAAGTAADASAGRGGPVEALFAGVVCCGFDSRVNERANRLTWPPGMARYVVATAQELRSFRPIPFRVTLDGGEVVEREAMLVAVANTCSYGAGMRVSPDARPDDGLLDVVMVGAVSTAEFLRVFPKVYRGTHVGHPAVSVWRVRGVLVEVADAGSAGVVAYADGERVGEVPMRCEVRPGALRVIV</sequence>
<keyword evidence="9" id="KW-0460">Magnesium</keyword>
<dbReference type="NCBIfam" id="TIGR00147">
    <property type="entry name" value="YegS/Rv2252/BmrU family lipid kinase"/>
    <property type="match status" value="1"/>
</dbReference>
<evidence type="ECO:0000256" key="7">
    <source>
        <dbReference type="ARBA" id="ARBA00022777"/>
    </source>
</evidence>
<evidence type="ECO:0000256" key="9">
    <source>
        <dbReference type="ARBA" id="ARBA00022842"/>
    </source>
</evidence>
<accession>A0ABP7B6S3</accession>
<proteinExistence type="inferred from homology"/>
<evidence type="ECO:0000256" key="5">
    <source>
        <dbReference type="ARBA" id="ARBA00022723"/>
    </source>
</evidence>
<dbReference type="Proteomes" id="UP001500902">
    <property type="component" value="Unassembled WGS sequence"/>
</dbReference>
<evidence type="ECO:0000256" key="6">
    <source>
        <dbReference type="ARBA" id="ARBA00022741"/>
    </source>
</evidence>
<evidence type="ECO:0000256" key="12">
    <source>
        <dbReference type="ARBA" id="ARBA00023264"/>
    </source>
</evidence>
<keyword evidence="12" id="KW-1208">Phospholipid metabolism</keyword>
<comment type="cofactor">
    <cofactor evidence="1">
        <name>Mg(2+)</name>
        <dbReference type="ChEBI" id="CHEBI:18420"/>
    </cofactor>
</comment>
<evidence type="ECO:0000256" key="11">
    <source>
        <dbReference type="ARBA" id="ARBA00023209"/>
    </source>
</evidence>
<keyword evidence="6" id="KW-0547">Nucleotide-binding</keyword>
<dbReference type="Gene3D" id="3.40.50.10330">
    <property type="entry name" value="Probable inorganic polyphosphate/atp-NAD kinase, domain 1"/>
    <property type="match status" value="1"/>
</dbReference>
<comment type="caution">
    <text evidence="14">The sequence shown here is derived from an EMBL/GenBank/DDBJ whole genome shotgun (WGS) entry which is preliminary data.</text>
</comment>
<evidence type="ECO:0000256" key="4">
    <source>
        <dbReference type="ARBA" id="ARBA00022679"/>
    </source>
</evidence>
<dbReference type="GO" id="GO:0016301">
    <property type="term" value="F:kinase activity"/>
    <property type="evidence" value="ECO:0007669"/>
    <property type="project" value="UniProtKB-KW"/>
</dbReference>